<proteinExistence type="predicted"/>
<comment type="caution">
    <text evidence="1">The sequence shown here is derived from an EMBL/GenBank/DDBJ whole genome shotgun (WGS) entry which is preliminary data.</text>
</comment>
<dbReference type="RefSeq" id="WP_070352788.1">
    <property type="nucleotide sequence ID" value="NZ_CP043474.1"/>
</dbReference>
<organism evidence="1 2">
    <name type="scientific">Mycolicibacterium grossiae</name>
    <dbReference type="NCBI Taxonomy" id="1552759"/>
    <lineage>
        <taxon>Bacteria</taxon>
        <taxon>Bacillati</taxon>
        <taxon>Actinomycetota</taxon>
        <taxon>Actinomycetes</taxon>
        <taxon>Mycobacteriales</taxon>
        <taxon>Mycobacteriaceae</taxon>
        <taxon>Mycolicibacterium</taxon>
    </lineage>
</organism>
<protein>
    <submittedName>
        <fullName evidence="1">Uncharacterized protein</fullName>
    </submittedName>
</protein>
<dbReference type="AlphaFoldDB" id="A0A1E8Q7H0"/>
<dbReference type="Proteomes" id="UP000178953">
    <property type="component" value="Unassembled WGS sequence"/>
</dbReference>
<dbReference type="EMBL" id="MCHX01000017">
    <property type="protein sequence ID" value="OFJ54030.1"/>
    <property type="molecule type" value="Genomic_DNA"/>
</dbReference>
<name>A0A1E8Q7H0_9MYCO</name>
<reference evidence="1 2" key="1">
    <citation type="submission" date="2016-09" db="EMBL/GenBank/DDBJ databases">
        <title>genome sequence of Mycobacterium sp. 739 SCH.</title>
        <authorList>
            <person name="Greninger A.L."/>
            <person name="Qin X."/>
            <person name="Jerome K."/>
            <person name="Vora S."/>
            <person name="Quinn K."/>
        </authorList>
    </citation>
    <scope>NUCLEOTIDE SEQUENCE [LARGE SCALE GENOMIC DNA]</scope>
    <source>
        <strain evidence="1 2">SCH</strain>
    </source>
</reference>
<dbReference type="OrthoDB" id="4713660at2"/>
<evidence type="ECO:0000313" key="2">
    <source>
        <dbReference type="Proteomes" id="UP000178953"/>
    </source>
</evidence>
<keyword evidence="2" id="KW-1185">Reference proteome</keyword>
<gene>
    <name evidence="1" type="ORF">BEL07_09195</name>
</gene>
<evidence type="ECO:0000313" key="1">
    <source>
        <dbReference type="EMBL" id="OFJ54030.1"/>
    </source>
</evidence>
<accession>A0A1E8Q7H0</accession>
<sequence length="198" mass="20660">MVLDTLGEAVTATVSAVLGDRTGLFAQRGALFGATLTIDADARVPDGTALLRPGSRDALVRLAPLTDLNVPRTVSIKVPDAYGEGQDQDFLLASSGNGAPLHHAVLPSTGFGHLYSSLWLYLAGLEPVAFGARVYTGDTELPGAGDRIEFLLSGVLSRFRQVGTLELGDEIVGQQLDFAAAHTGGGLRALPPASFYRG</sequence>